<proteinExistence type="predicted"/>
<reference evidence="16 17" key="1">
    <citation type="submission" date="2023-05" db="EMBL/GenBank/DDBJ databases">
        <title>A 100% complete, gapless, phased diploid assembly of the Scenedesmus obliquus UTEX 3031 genome.</title>
        <authorList>
            <person name="Biondi T.C."/>
            <person name="Hanschen E.R."/>
            <person name="Kwon T."/>
            <person name="Eng W."/>
            <person name="Kruse C.P.S."/>
            <person name="Koehler S.I."/>
            <person name="Kunde Y."/>
            <person name="Gleasner C.D."/>
            <person name="You Mak K.T."/>
            <person name="Polle J."/>
            <person name="Hovde B.T."/>
            <person name="Starkenburg S.R."/>
        </authorList>
    </citation>
    <scope>NUCLEOTIDE SEQUENCE [LARGE SCALE GENOMIC DNA]</scope>
    <source>
        <strain evidence="16 17">DOE0152z</strain>
    </source>
</reference>
<dbReference type="InterPro" id="IPR013626">
    <property type="entry name" value="PaO"/>
</dbReference>
<name>A0ABY8TTT3_TETOB</name>
<protein>
    <recommendedName>
        <fullName evidence="15">Rieske domain-containing protein</fullName>
    </recommendedName>
</protein>
<feature type="compositionally biased region" description="Low complexity" evidence="14">
    <location>
        <begin position="154"/>
        <end position="172"/>
    </location>
</feature>
<gene>
    <name evidence="16" type="ORF">OEZ85_012528</name>
</gene>
<dbReference type="Proteomes" id="UP001244341">
    <property type="component" value="Chromosome 3b"/>
</dbReference>
<evidence type="ECO:0000256" key="1">
    <source>
        <dbReference type="ARBA" id="ARBA00004229"/>
    </source>
</evidence>
<dbReference type="SUPFAM" id="SSF55961">
    <property type="entry name" value="Bet v1-like"/>
    <property type="match status" value="1"/>
</dbReference>
<keyword evidence="17" id="KW-1185">Reference proteome</keyword>
<feature type="region of interest" description="Disordered" evidence="14">
    <location>
        <begin position="151"/>
        <end position="172"/>
    </location>
</feature>
<evidence type="ECO:0000256" key="10">
    <source>
        <dbReference type="ARBA" id="ARBA00023002"/>
    </source>
</evidence>
<dbReference type="PROSITE" id="PS51296">
    <property type="entry name" value="RIESKE"/>
    <property type="match status" value="1"/>
</dbReference>
<organism evidence="16 17">
    <name type="scientific">Tetradesmus obliquus</name>
    <name type="common">Green alga</name>
    <name type="synonym">Acutodesmus obliquus</name>
    <dbReference type="NCBI Taxonomy" id="3088"/>
    <lineage>
        <taxon>Eukaryota</taxon>
        <taxon>Viridiplantae</taxon>
        <taxon>Chlorophyta</taxon>
        <taxon>core chlorophytes</taxon>
        <taxon>Chlorophyceae</taxon>
        <taxon>CS clade</taxon>
        <taxon>Sphaeropleales</taxon>
        <taxon>Scenedesmaceae</taxon>
        <taxon>Tetradesmus</taxon>
    </lineage>
</organism>
<dbReference type="PANTHER" id="PTHR21266">
    <property type="entry name" value="IRON-SULFUR DOMAIN CONTAINING PROTEIN"/>
    <property type="match status" value="1"/>
</dbReference>
<dbReference type="PANTHER" id="PTHR21266:SF32">
    <property type="entry name" value="CHOLESTEROL 7-DESATURASE NVD"/>
    <property type="match status" value="1"/>
</dbReference>
<keyword evidence="11" id="KW-0408">Iron</keyword>
<dbReference type="InterPro" id="IPR050584">
    <property type="entry name" value="Cholesterol_7-desaturase"/>
</dbReference>
<keyword evidence="9" id="KW-1133">Transmembrane helix</keyword>
<dbReference type="SUPFAM" id="SSF50022">
    <property type="entry name" value="ISP domain"/>
    <property type="match status" value="1"/>
</dbReference>
<evidence type="ECO:0000256" key="14">
    <source>
        <dbReference type="SAM" id="MobiDB-lite"/>
    </source>
</evidence>
<evidence type="ECO:0000256" key="7">
    <source>
        <dbReference type="ARBA" id="ARBA00022723"/>
    </source>
</evidence>
<dbReference type="InterPro" id="IPR017941">
    <property type="entry name" value="Rieske_2Fe-2S"/>
</dbReference>
<dbReference type="Pfam" id="PF08417">
    <property type="entry name" value="PaO"/>
    <property type="match status" value="1"/>
</dbReference>
<keyword evidence="3" id="KW-0150">Chloroplast</keyword>
<evidence type="ECO:0000256" key="5">
    <source>
        <dbReference type="ARBA" id="ARBA00022692"/>
    </source>
</evidence>
<evidence type="ECO:0000256" key="2">
    <source>
        <dbReference type="ARBA" id="ARBA00004370"/>
    </source>
</evidence>
<keyword evidence="10" id="KW-0560">Oxidoreductase</keyword>
<evidence type="ECO:0000313" key="17">
    <source>
        <dbReference type="Proteomes" id="UP001244341"/>
    </source>
</evidence>
<evidence type="ECO:0000256" key="3">
    <source>
        <dbReference type="ARBA" id="ARBA00022528"/>
    </source>
</evidence>
<dbReference type="Gene3D" id="3.90.380.10">
    <property type="entry name" value="Naphthalene 1,2-dioxygenase Alpha Subunit, Chain A, domain 1"/>
    <property type="match status" value="1"/>
</dbReference>
<evidence type="ECO:0000256" key="8">
    <source>
        <dbReference type="ARBA" id="ARBA00022946"/>
    </source>
</evidence>
<evidence type="ECO:0000256" key="6">
    <source>
        <dbReference type="ARBA" id="ARBA00022714"/>
    </source>
</evidence>
<evidence type="ECO:0000256" key="13">
    <source>
        <dbReference type="ARBA" id="ARBA00023136"/>
    </source>
</evidence>
<evidence type="ECO:0000256" key="4">
    <source>
        <dbReference type="ARBA" id="ARBA00022640"/>
    </source>
</evidence>
<dbReference type="EMBL" id="CP126210">
    <property type="protein sequence ID" value="WIA12495.1"/>
    <property type="molecule type" value="Genomic_DNA"/>
</dbReference>
<dbReference type="Gene3D" id="2.102.10.10">
    <property type="entry name" value="Rieske [2Fe-2S] iron-sulphur domain"/>
    <property type="match status" value="1"/>
</dbReference>
<evidence type="ECO:0000259" key="15">
    <source>
        <dbReference type="PROSITE" id="PS51296"/>
    </source>
</evidence>
<keyword evidence="12" id="KW-0411">Iron-sulfur</keyword>
<sequence length="489" mass="52328">MSTDFPDAPFNRTHAFDWLDQWYPVGFVKDFDPAAPHRLVLLGIPLVIWHQPAPSSDQHHSSSSSSSSSGSWRVFADVCPHRLVPLSEGRITPGGLLQCPYHGWAFNGQGGCEIIPQEGHHATPRACATAYPCVVRQGLLFVKPAALPKRPVASDDSSSSSSSAGAGVHADAGGSTADAAGLPLVPEFDDPAWLVQDTWRDVPYDWASLMENVLDASHVPFTHHKSISSRDSVGAYDMRLTRQVSGAGFRGAWATGPRAGALGPQATEFVAPCLMRHTIDAQLRGYESMVVVYAVPIAPGKCRLLNRNAFKFTGQGWAAKLPALLMKAAPGWAIHLGTQVPLEDDQIFLHYGEAEFVAAAGKGKSAAQAYYMPSKADTYVVAFRSWIRHHGNGGPFGDVGRPEYRAQLQPRLSHPQLLDRYSQHTANCAQCQAALKQPEAVAGLLGGAGLRVGGWAAAAAAAWLLRGALTGLEGAFHTGSYPPPRNKGP</sequence>
<comment type="subcellular location">
    <subcellularLocation>
        <location evidence="2">Membrane</location>
    </subcellularLocation>
    <subcellularLocation>
        <location evidence="1">Plastid</location>
        <location evidence="1">Chloroplast</location>
    </subcellularLocation>
</comment>
<keyword evidence="13" id="KW-0472">Membrane</keyword>
<keyword evidence="8" id="KW-0809">Transit peptide</keyword>
<keyword evidence="7" id="KW-0479">Metal-binding</keyword>
<keyword evidence="4" id="KW-0934">Plastid</keyword>
<keyword evidence="6" id="KW-0001">2Fe-2S</keyword>
<evidence type="ECO:0000313" key="16">
    <source>
        <dbReference type="EMBL" id="WIA12495.1"/>
    </source>
</evidence>
<evidence type="ECO:0000256" key="12">
    <source>
        <dbReference type="ARBA" id="ARBA00023014"/>
    </source>
</evidence>
<keyword evidence="5" id="KW-0812">Transmembrane</keyword>
<feature type="domain" description="Rieske" evidence="15">
    <location>
        <begin position="22"/>
        <end position="142"/>
    </location>
</feature>
<dbReference type="Pfam" id="PF00355">
    <property type="entry name" value="Rieske"/>
    <property type="match status" value="1"/>
</dbReference>
<evidence type="ECO:0000256" key="11">
    <source>
        <dbReference type="ARBA" id="ARBA00023004"/>
    </source>
</evidence>
<evidence type="ECO:0000256" key="9">
    <source>
        <dbReference type="ARBA" id="ARBA00022989"/>
    </source>
</evidence>
<dbReference type="InterPro" id="IPR036922">
    <property type="entry name" value="Rieske_2Fe-2S_sf"/>
</dbReference>
<accession>A0ABY8TTT3</accession>